<keyword evidence="9" id="KW-0539">Nucleus</keyword>
<evidence type="ECO:0000313" key="13">
    <source>
        <dbReference type="EMBL" id="CUS14229.1"/>
    </source>
</evidence>
<dbReference type="GO" id="GO:0016075">
    <property type="term" value="P:rRNA catabolic process"/>
    <property type="evidence" value="ECO:0007669"/>
    <property type="project" value="TreeGrafter"/>
</dbReference>
<evidence type="ECO:0000256" key="10">
    <source>
        <dbReference type="ARBA" id="ARBA00077933"/>
    </source>
</evidence>
<evidence type="ECO:0000256" key="6">
    <source>
        <dbReference type="ARBA" id="ARBA00022552"/>
    </source>
</evidence>
<proteinExistence type="inferred from homology"/>
<dbReference type="InterPro" id="IPR001247">
    <property type="entry name" value="ExoRNase_PH_dom1"/>
</dbReference>
<protein>
    <recommendedName>
        <fullName evidence="4">Exosome complex component RRP45</fullName>
    </recommendedName>
    <alternativeName>
        <fullName evidence="10">Ribosomal RNA-processing protein 45</fullName>
    </alternativeName>
</protein>
<evidence type="ECO:0000256" key="4">
    <source>
        <dbReference type="ARBA" id="ARBA00019572"/>
    </source>
</evidence>
<keyword evidence="8" id="KW-0694">RNA-binding</keyword>
<dbReference type="InterPro" id="IPR050590">
    <property type="entry name" value="Exosome_comp_Rrp42_subfam"/>
</dbReference>
<dbReference type="CDD" id="cd11368">
    <property type="entry name" value="RNase_PH_RRP45"/>
    <property type="match status" value="1"/>
</dbReference>
<dbReference type="PANTHER" id="PTHR11097:SF14">
    <property type="entry name" value="EXOSOME COMPLEX COMPONENT RRP45"/>
    <property type="match status" value="1"/>
</dbReference>
<dbReference type="GO" id="GO:0071028">
    <property type="term" value="P:nuclear mRNA surveillance"/>
    <property type="evidence" value="ECO:0007669"/>
    <property type="project" value="TreeGrafter"/>
</dbReference>
<dbReference type="InterPro" id="IPR033100">
    <property type="entry name" value="Rrp45"/>
</dbReference>
<dbReference type="GO" id="GO:0071035">
    <property type="term" value="P:nuclear polyadenylation-dependent rRNA catabolic process"/>
    <property type="evidence" value="ECO:0007669"/>
    <property type="project" value="TreeGrafter"/>
</dbReference>
<dbReference type="InterPro" id="IPR036345">
    <property type="entry name" value="ExoRNase_PH_dom2_sf"/>
</dbReference>
<dbReference type="Pfam" id="PF03725">
    <property type="entry name" value="RNase_PH_C"/>
    <property type="match status" value="1"/>
</dbReference>
<comment type="similarity">
    <text evidence="3">Belongs to the RNase PH family.</text>
</comment>
<evidence type="ECO:0000259" key="11">
    <source>
        <dbReference type="Pfam" id="PF01138"/>
    </source>
</evidence>
<keyword evidence="6" id="KW-0698">rRNA processing</keyword>
<dbReference type="GO" id="GO:0034475">
    <property type="term" value="P:U4 snRNA 3'-end processing"/>
    <property type="evidence" value="ECO:0007669"/>
    <property type="project" value="TreeGrafter"/>
</dbReference>
<evidence type="ECO:0000256" key="7">
    <source>
        <dbReference type="ARBA" id="ARBA00022835"/>
    </source>
</evidence>
<dbReference type="SUPFAM" id="SSF55666">
    <property type="entry name" value="Ribonuclease PH domain 2-like"/>
    <property type="match status" value="1"/>
</dbReference>
<dbReference type="Proteomes" id="UP001412239">
    <property type="component" value="Unassembled WGS sequence"/>
</dbReference>
<dbReference type="InterPro" id="IPR015847">
    <property type="entry name" value="ExoRNase_PH_dom2"/>
</dbReference>
<dbReference type="GO" id="GO:0000177">
    <property type="term" value="C:cytoplasmic exosome (RNase complex)"/>
    <property type="evidence" value="ECO:0007669"/>
    <property type="project" value="TreeGrafter"/>
</dbReference>
<dbReference type="FunFam" id="3.30.230.70:FF:000005">
    <property type="entry name" value="Exosome complex component RRP45"/>
    <property type="match status" value="1"/>
</dbReference>
<dbReference type="AlphaFoldDB" id="A0A292Q366"/>
<dbReference type="GO" id="GO:0000467">
    <property type="term" value="P:exonucleolytic trimming to generate mature 3'-end of 5.8S rRNA from tricistronic rRNA transcript (SSU-rRNA, 5.8S rRNA, LSU-rRNA)"/>
    <property type="evidence" value="ECO:0007669"/>
    <property type="project" value="TreeGrafter"/>
</dbReference>
<dbReference type="InterPro" id="IPR027408">
    <property type="entry name" value="PNPase/RNase_PH_dom_sf"/>
</dbReference>
<keyword evidence="14" id="KW-1185">Reference proteome</keyword>
<feature type="domain" description="Exoribonuclease phosphorolytic" evidence="12">
    <location>
        <begin position="190"/>
        <end position="256"/>
    </location>
</feature>
<sequence>MPRELDPTANEKSFILDALNQKLRIDGRDLDSFRELELNFGDDYGLADVRLGKTRVLARVSAEVVKPFADRPFEGIFTITTELGPMASPAFEPGRQTEQEVLLSRLIEKAIRRSNALDTESLCIVAGQKCWQIRADVHFLSHDGALVDASCIAVVAALQHFRRPDVSIEGEKVTIHTMTERVPVPLSILHVPICVTFSFYLDGEVCLIDATLQEEQLRQGDMTITLNKFGELCQISKAGGLAINALNLLRCAKVALVKVGEITATVQRRLEEDAAVRVRRDNLLESKADNERA</sequence>
<evidence type="ECO:0000256" key="1">
    <source>
        <dbReference type="ARBA" id="ARBA00004496"/>
    </source>
</evidence>
<evidence type="ECO:0000256" key="2">
    <source>
        <dbReference type="ARBA" id="ARBA00004604"/>
    </source>
</evidence>
<evidence type="ECO:0000256" key="9">
    <source>
        <dbReference type="ARBA" id="ARBA00023242"/>
    </source>
</evidence>
<gene>
    <name evidence="13" type="ORF">GSTUAT00001743001</name>
</gene>
<organism evidence="13 14">
    <name type="scientific">Tuber aestivum</name>
    <name type="common">summer truffle</name>
    <dbReference type="NCBI Taxonomy" id="59557"/>
    <lineage>
        <taxon>Eukaryota</taxon>
        <taxon>Fungi</taxon>
        <taxon>Dikarya</taxon>
        <taxon>Ascomycota</taxon>
        <taxon>Pezizomycotina</taxon>
        <taxon>Pezizomycetes</taxon>
        <taxon>Pezizales</taxon>
        <taxon>Tuberaceae</taxon>
        <taxon>Tuber</taxon>
    </lineage>
</organism>
<dbReference type="Pfam" id="PF01138">
    <property type="entry name" value="RNase_PH"/>
    <property type="match status" value="1"/>
</dbReference>
<dbReference type="SUPFAM" id="SSF54211">
    <property type="entry name" value="Ribosomal protein S5 domain 2-like"/>
    <property type="match status" value="1"/>
</dbReference>
<evidence type="ECO:0000256" key="3">
    <source>
        <dbReference type="ARBA" id="ARBA00006678"/>
    </source>
</evidence>
<dbReference type="InterPro" id="IPR020568">
    <property type="entry name" value="Ribosomal_Su5_D2-typ_SF"/>
</dbReference>
<dbReference type="GO" id="GO:0071038">
    <property type="term" value="P:TRAMP-dependent tRNA surveillance pathway"/>
    <property type="evidence" value="ECO:0007669"/>
    <property type="project" value="TreeGrafter"/>
</dbReference>
<dbReference type="GO" id="GO:0005730">
    <property type="term" value="C:nucleolus"/>
    <property type="evidence" value="ECO:0007669"/>
    <property type="project" value="UniProtKB-SubCell"/>
</dbReference>
<comment type="subcellular location">
    <subcellularLocation>
        <location evidence="1">Cytoplasm</location>
    </subcellularLocation>
    <subcellularLocation>
        <location evidence="2">Nucleus</location>
        <location evidence="2">Nucleolus</location>
    </subcellularLocation>
</comment>
<evidence type="ECO:0000259" key="12">
    <source>
        <dbReference type="Pfam" id="PF03725"/>
    </source>
</evidence>
<dbReference type="GO" id="GO:0034476">
    <property type="term" value="P:U5 snRNA 3'-end processing"/>
    <property type="evidence" value="ECO:0007669"/>
    <property type="project" value="TreeGrafter"/>
</dbReference>
<dbReference type="GO" id="GO:0034473">
    <property type="term" value="P:U1 snRNA 3'-end processing"/>
    <property type="evidence" value="ECO:0007669"/>
    <property type="project" value="TreeGrafter"/>
</dbReference>
<accession>A0A292Q366</accession>
<feature type="domain" description="Exoribonuclease phosphorolytic" evidence="11">
    <location>
        <begin position="33"/>
        <end position="164"/>
    </location>
</feature>
<evidence type="ECO:0000256" key="8">
    <source>
        <dbReference type="ARBA" id="ARBA00022884"/>
    </source>
</evidence>
<dbReference type="GO" id="GO:0000176">
    <property type="term" value="C:nuclear exosome (RNase complex)"/>
    <property type="evidence" value="ECO:0007669"/>
    <property type="project" value="UniProtKB-ARBA"/>
</dbReference>
<dbReference type="Gene3D" id="3.30.230.70">
    <property type="entry name" value="GHMP Kinase, N-terminal domain"/>
    <property type="match status" value="1"/>
</dbReference>
<evidence type="ECO:0000256" key="5">
    <source>
        <dbReference type="ARBA" id="ARBA00022490"/>
    </source>
</evidence>
<dbReference type="EMBL" id="LN890961">
    <property type="protein sequence ID" value="CUS14229.1"/>
    <property type="molecule type" value="Genomic_DNA"/>
</dbReference>
<reference evidence="13" key="1">
    <citation type="submission" date="2015-10" db="EMBL/GenBank/DDBJ databases">
        <authorList>
            <person name="Regsiter A."/>
            <person name="william w."/>
        </authorList>
    </citation>
    <scope>NUCLEOTIDE SEQUENCE</scope>
    <source>
        <strain evidence="13">Montdore</strain>
    </source>
</reference>
<evidence type="ECO:0000313" key="14">
    <source>
        <dbReference type="Proteomes" id="UP001412239"/>
    </source>
</evidence>
<dbReference type="PANTHER" id="PTHR11097">
    <property type="entry name" value="EXOSOME COMPLEX EXONUCLEASE RIBOSOMAL RNA PROCESSING PROTEIN"/>
    <property type="match status" value="1"/>
</dbReference>
<dbReference type="GO" id="GO:0035925">
    <property type="term" value="F:mRNA 3'-UTR AU-rich region binding"/>
    <property type="evidence" value="ECO:0007669"/>
    <property type="project" value="TreeGrafter"/>
</dbReference>
<name>A0A292Q366_9PEZI</name>
<keyword evidence="7" id="KW-0271">Exosome</keyword>
<keyword evidence="5" id="KW-0963">Cytoplasm</keyword>